<dbReference type="InterPro" id="IPR033658">
    <property type="entry name" value="GRX_PICOT-like"/>
</dbReference>
<keyword evidence="4" id="KW-0411">Iron-sulfur</keyword>
<dbReference type="AlphaFoldDB" id="A0A5M9JSX8"/>
<dbReference type="GO" id="GO:0046872">
    <property type="term" value="F:metal ion binding"/>
    <property type="evidence" value="ECO:0007669"/>
    <property type="project" value="UniProtKB-KW"/>
</dbReference>
<comment type="caution">
    <text evidence="8">The sequence shown here is derived from an EMBL/GenBank/DDBJ whole genome shotgun (WGS) entry which is preliminary data.</text>
</comment>
<keyword evidence="9" id="KW-1185">Reference proteome</keyword>
<name>A0A5M9JSX8_MONFR</name>
<dbReference type="CDD" id="cd03028">
    <property type="entry name" value="GRX_PICOT_like"/>
    <property type="match status" value="1"/>
</dbReference>
<evidence type="ECO:0000259" key="7">
    <source>
        <dbReference type="Pfam" id="PF00462"/>
    </source>
</evidence>
<keyword evidence="3" id="KW-0408">Iron</keyword>
<reference evidence="8 9" key="1">
    <citation type="submission" date="2019-06" db="EMBL/GenBank/DDBJ databases">
        <title>Genome Sequence of the Brown Rot Fungal Pathogen Monilinia fructicola.</title>
        <authorList>
            <person name="De Miccolis Angelini R.M."/>
            <person name="Landi L."/>
            <person name="Abate D."/>
            <person name="Pollastro S."/>
            <person name="Romanazzi G."/>
            <person name="Faretra F."/>
        </authorList>
    </citation>
    <scope>NUCLEOTIDE SEQUENCE [LARGE SCALE GENOMIC DNA]</scope>
    <source>
        <strain evidence="8 9">Mfrc123</strain>
    </source>
</reference>
<evidence type="ECO:0000256" key="5">
    <source>
        <dbReference type="ARBA" id="ARBA00023284"/>
    </source>
</evidence>
<feature type="domain" description="Glutaredoxin" evidence="7">
    <location>
        <begin position="54"/>
        <end position="121"/>
    </location>
</feature>
<evidence type="ECO:0000256" key="4">
    <source>
        <dbReference type="ARBA" id="ARBA00023014"/>
    </source>
</evidence>
<dbReference type="InterPro" id="IPR002109">
    <property type="entry name" value="Glutaredoxin"/>
</dbReference>
<protein>
    <recommendedName>
        <fullName evidence="6">Monothiol glutaredoxin-5, mitochondrial</fullName>
    </recommendedName>
</protein>
<sequence length="202" mass="22490">MIARPMMSSAFRQAARPATFASKFSVPRFSPIASRYLSTEVRKQIDAVVSSKPVVLFMKGTPESPMCGFSKATIQILSLQGLDPEKFAALNVLEDEGLRQGIKEYSEWPTIPQLYVNKEFIGGCDILIAMHQNGELAKGLGSISETFNVYNKQRGEARHCTIHLIVLCVHTTHGLYGMSAIMTQIWMGIIMTISRQLREYTG</sequence>
<dbReference type="PANTHER" id="PTHR10293:SF16">
    <property type="entry name" value="GLUTAREDOXIN-RELATED PROTEIN 5, MITOCHONDRIAL"/>
    <property type="match status" value="1"/>
</dbReference>
<dbReference type="InterPro" id="IPR036249">
    <property type="entry name" value="Thioredoxin-like_sf"/>
</dbReference>
<evidence type="ECO:0000313" key="9">
    <source>
        <dbReference type="Proteomes" id="UP000322873"/>
    </source>
</evidence>
<keyword evidence="2" id="KW-0479">Metal-binding</keyword>
<dbReference type="SUPFAM" id="SSF52833">
    <property type="entry name" value="Thioredoxin-like"/>
    <property type="match status" value="1"/>
</dbReference>
<evidence type="ECO:0000256" key="1">
    <source>
        <dbReference type="ARBA" id="ARBA00022714"/>
    </source>
</evidence>
<dbReference type="PANTHER" id="PTHR10293">
    <property type="entry name" value="GLUTAREDOXIN FAMILY MEMBER"/>
    <property type="match status" value="1"/>
</dbReference>
<dbReference type="EMBL" id="VICG01000005">
    <property type="protein sequence ID" value="KAA8571720.1"/>
    <property type="molecule type" value="Genomic_DNA"/>
</dbReference>
<dbReference type="Pfam" id="PF00462">
    <property type="entry name" value="Glutaredoxin"/>
    <property type="match status" value="1"/>
</dbReference>
<dbReference type="GO" id="GO:0015036">
    <property type="term" value="F:disulfide oxidoreductase activity"/>
    <property type="evidence" value="ECO:0007669"/>
    <property type="project" value="UniProtKB-ARBA"/>
</dbReference>
<accession>A0A5M9JSX8</accession>
<dbReference type="GO" id="GO:0044571">
    <property type="term" value="P:[2Fe-2S] cluster assembly"/>
    <property type="evidence" value="ECO:0007669"/>
    <property type="project" value="UniProtKB-ARBA"/>
</dbReference>
<gene>
    <name evidence="8" type="ORF">EYC84_001699</name>
</gene>
<dbReference type="GO" id="GO:0051537">
    <property type="term" value="F:2 iron, 2 sulfur cluster binding"/>
    <property type="evidence" value="ECO:0007669"/>
    <property type="project" value="UniProtKB-KW"/>
</dbReference>
<dbReference type="InterPro" id="IPR004480">
    <property type="entry name" value="Monothiol_GRX-rel"/>
</dbReference>
<dbReference type="NCBIfam" id="TIGR00365">
    <property type="entry name" value="Grx4 family monothiol glutaredoxin"/>
    <property type="match status" value="1"/>
</dbReference>
<keyword evidence="1" id="KW-0001">2Fe-2S</keyword>
<evidence type="ECO:0000313" key="8">
    <source>
        <dbReference type="EMBL" id="KAA8571720.1"/>
    </source>
</evidence>
<dbReference type="GO" id="GO:0005759">
    <property type="term" value="C:mitochondrial matrix"/>
    <property type="evidence" value="ECO:0007669"/>
    <property type="project" value="TreeGrafter"/>
</dbReference>
<evidence type="ECO:0000256" key="2">
    <source>
        <dbReference type="ARBA" id="ARBA00022723"/>
    </source>
</evidence>
<dbReference type="PROSITE" id="PS51354">
    <property type="entry name" value="GLUTAREDOXIN_2"/>
    <property type="match status" value="1"/>
</dbReference>
<dbReference type="VEuPathDB" id="FungiDB:MFRU_016g01740"/>
<organism evidence="8 9">
    <name type="scientific">Monilinia fructicola</name>
    <name type="common">Brown rot fungus</name>
    <name type="synonym">Ciboria fructicola</name>
    <dbReference type="NCBI Taxonomy" id="38448"/>
    <lineage>
        <taxon>Eukaryota</taxon>
        <taxon>Fungi</taxon>
        <taxon>Dikarya</taxon>
        <taxon>Ascomycota</taxon>
        <taxon>Pezizomycotina</taxon>
        <taxon>Leotiomycetes</taxon>
        <taxon>Helotiales</taxon>
        <taxon>Sclerotiniaceae</taxon>
        <taxon>Monilinia</taxon>
    </lineage>
</organism>
<evidence type="ECO:0000256" key="3">
    <source>
        <dbReference type="ARBA" id="ARBA00023004"/>
    </source>
</evidence>
<dbReference type="Proteomes" id="UP000322873">
    <property type="component" value="Unassembled WGS sequence"/>
</dbReference>
<keyword evidence="5" id="KW-0676">Redox-active center</keyword>
<proteinExistence type="predicted"/>
<dbReference type="FunFam" id="3.40.30.10:FF:000005">
    <property type="entry name" value="Glutaredoxin 5"/>
    <property type="match status" value="1"/>
</dbReference>
<evidence type="ECO:0000256" key="6">
    <source>
        <dbReference type="ARBA" id="ARBA00067618"/>
    </source>
</evidence>
<dbReference type="Gene3D" id="3.40.30.10">
    <property type="entry name" value="Glutaredoxin"/>
    <property type="match status" value="1"/>
</dbReference>